<dbReference type="InterPro" id="IPR050258">
    <property type="entry name" value="Leguminous_Lectin"/>
</dbReference>
<evidence type="ECO:0000313" key="6">
    <source>
        <dbReference type="EMBL" id="KEH43378.1"/>
    </source>
</evidence>
<reference evidence="7" key="3">
    <citation type="submission" date="2015-04" db="UniProtKB">
        <authorList>
            <consortium name="EnsemblPlants"/>
        </authorList>
    </citation>
    <scope>IDENTIFICATION</scope>
    <source>
        <strain evidence="7">cv. Jemalong A17</strain>
    </source>
</reference>
<dbReference type="CDD" id="cd06899">
    <property type="entry name" value="lectin_legume_LecRK_Arcelin_ConA"/>
    <property type="match status" value="1"/>
</dbReference>
<dbReference type="Gene3D" id="2.60.120.200">
    <property type="match status" value="1"/>
</dbReference>
<keyword evidence="3" id="KW-0325">Glycoprotein</keyword>
<feature type="domain" description="Legume lectin" evidence="5">
    <location>
        <begin position="36"/>
        <end position="267"/>
    </location>
</feature>
<dbReference type="EMBL" id="CM001217">
    <property type="protein sequence ID" value="KEH43378.1"/>
    <property type="molecule type" value="Genomic_DNA"/>
</dbReference>
<evidence type="ECO:0000256" key="3">
    <source>
        <dbReference type="ARBA" id="ARBA00023180"/>
    </source>
</evidence>
<dbReference type="AlphaFoldDB" id="A0A072VPS3"/>
<dbReference type="PANTHER" id="PTHR32401">
    <property type="entry name" value="CONCANAVALIN A-LIKE LECTIN FAMILY PROTEIN"/>
    <property type="match status" value="1"/>
</dbReference>
<evidence type="ECO:0000256" key="4">
    <source>
        <dbReference type="SAM" id="SignalP"/>
    </source>
</evidence>
<dbReference type="STRING" id="3880.A0A072VPS3"/>
<sequence length="274" mass="30109">MAFFTTNQNLFSVVLLIFTTSFLLLETELVNSQKTVSFNISNFTTSQSDVSLQGSSVILPDGIVTITNPNDPTYLAGRILHYTPVPIWDNITANVASFITTFTFKVVDFKDFSPGSGLFFHLLPLDQNYLPNNSDGGYLGVIDSKNAFNQFIGVEFDGVSSWDPKYTHVGIDVNSLISLKTVKWNRVSGALVDVNISYDNLSKTLNVVVSYPDGTFSTIAQVIDLKEVLPHTVRIGFSAATTTGARQLHHLHAWSFKSNLDTTTTTTSDNIASF</sequence>
<dbReference type="KEGG" id="mtr:25484875"/>
<evidence type="ECO:0000313" key="7">
    <source>
        <dbReference type="EnsemblPlants" id="KEH43378"/>
    </source>
</evidence>
<accession>A0A072VPS3</accession>
<proteinExistence type="inferred from homology"/>
<evidence type="ECO:0000256" key="1">
    <source>
        <dbReference type="ARBA" id="ARBA00007606"/>
    </source>
</evidence>
<keyword evidence="4" id="KW-0732">Signal</keyword>
<dbReference type="GO" id="GO:0009610">
    <property type="term" value="P:response to symbiotic fungus"/>
    <property type="evidence" value="ECO:0007669"/>
    <property type="project" value="UniProtKB-ARBA"/>
</dbReference>
<dbReference type="ExpressionAtlas" id="A0A072VPS3">
    <property type="expression patterns" value="differential"/>
</dbReference>
<dbReference type="InterPro" id="IPR001220">
    <property type="entry name" value="Legume_lectin_dom"/>
</dbReference>
<dbReference type="PIRSF" id="PIRSF002690">
    <property type="entry name" value="L-type_lectin_plant"/>
    <property type="match status" value="1"/>
</dbReference>
<name>A0A072VPS3_MEDTR</name>
<comment type="similarity">
    <text evidence="1">Belongs to the leguminous lectin family.</text>
</comment>
<dbReference type="Proteomes" id="UP000002051">
    <property type="component" value="Unassembled WGS sequence"/>
</dbReference>
<gene>
    <name evidence="7" type="primary">25484875</name>
    <name evidence="6" type="ordered locus">MTR_1g090973</name>
</gene>
<evidence type="ECO:0000313" key="8">
    <source>
        <dbReference type="Proteomes" id="UP000002051"/>
    </source>
</evidence>
<keyword evidence="8" id="KW-1185">Reference proteome</keyword>
<feature type="chain" id="PRO_5014500847" evidence="4">
    <location>
        <begin position="33"/>
        <end position="274"/>
    </location>
</feature>
<dbReference type="Pfam" id="PF00139">
    <property type="entry name" value="Lectin_legB"/>
    <property type="match status" value="1"/>
</dbReference>
<dbReference type="SUPFAM" id="SSF49899">
    <property type="entry name" value="Concanavalin A-like lectins/glucanases"/>
    <property type="match status" value="1"/>
</dbReference>
<protein>
    <submittedName>
        <fullName evidence="6">Legume lectin beta domain protein</fullName>
    </submittedName>
</protein>
<dbReference type="OrthoDB" id="1419756at2759"/>
<feature type="signal peptide" evidence="4">
    <location>
        <begin position="1"/>
        <end position="32"/>
    </location>
</feature>
<reference evidence="6 8" key="1">
    <citation type="journal article" date="2011" name="Nature">
        <title>The Medicago genome provides insight into the evolution of rhizobial symbioses.</title>
        <authorList>
            <person name="Young N.D."/>
            <person name="Debelle F."/>
            <person name="Oldroyd G.E."/>
            <person name="Geurts R."/>
            <person name="Cannon S.B."/>
            <person name="Udvardi M.K."/>
            <person name="Benedito V.A."/>
            <person name="Mayer K.F."/>
            <person name="Gouzy J."/>
            <person name="Schoof H."/>
            <person name="Van de Peer Y."/>
            <person name="Proost S."/>
            <person name="Cook D.R."/>
            <person name="Meyers B.C."/>
            <person name="Spannagl M."/>
            <person name="Cheung F."/>
            <person name="De Mita S."/>
            <person name="Krishnakumar V."/>
            <person name="Gundlach H."/>
            <person name="Zhou S."/>
            <person name="Mudge J."/>
            <person name="Bharti A.K."/>
            <person name="Murray J.D."/>
            <person name="Naoumkina M.A."/>
            <person name="Rosen B."/>
            <person name="Silverstein K.A."/>
            <person name="Tang H."/>
            <person name="Rombauts S."/>
            <person name="Zhao P.X."/>
            <person name="Zhou P."/>
            <person name="Barbe V."/>
            <person name="Bardou P."/>
            <person name="Bechner M."/>
            <person name="Bellec A."/>
            <person name="Berger A."/>
            <person name="Berges H."/>
            <person name="Bidwell S."/>
            <person name="Bisseling T."/>
            <person name="Choisne N."/>
            <person name="Couloux A."/>
            <person name="Denny R."/>
            <person name="Deshpande S."/>
            <person name="Dai X."/>
            <person name="Doyle J.J."/>
            <person name="Dudez A.M."/>
            <person name="Farmer A.D."/>
            <person name="Fouteau S."/>
            <person name="Franken C."/>
            <person name="Gibelin C."/>
            <person name="Gish J."/>
            <person name="Goldstein S."/>
            <person name="Gonzalez A.J."/>
            <person name="Green P.J."/>
            <person name="Hallab A."/>
            <person name="Hartog M."/>
            <person name="Hua A."/>
            <person name="Humphray S.J."/>
            <person name="Jeong D.H."/>
            <person name="Jing Y."/>
            <person name="Jocker A."/>
            <person name="Kenton S.M."/>
            <person name="Kim D.J."/>
            <person name="Klee K."/>
            <person name="Lai H."/>
            <person name="Lang C."/>
            <person name="Lin S."/>
            <person name="Macmil S.L."/>
            <person name="Magdelenat G."/>
            <person name="Matthews L."/>
            <person name="McCorrison J."/>
            <person name="Monaghan E.L."/>
            <person name="Mun J.H."/>
            <person name="Najar F.Z."/>
            <person name="Nicholson C."/>
            <person name="Noirot C."/>
            <person name="O'Bleness M."/>
            <person name="Paule C.R."/>
            <person name="Poulain J."/>
            <person name="Prion F."/>
            <person name="Qin B."/>
            <person name="Qu C."/>
            <person name="Retzel E.F."/>
            <person name="Riddle C."/>
            <person name="Sallet E."/>
            <person name="Samain S."/>
            <person name="Samson N."/>
            <person name="Sanders I."/>
            <person name="Saurat O."/>
            <person name="Scarpelli C."/>
            <person name="Schiex T."/>
            <person name="Segurens B."/>
            <person name="Severin A.J."/>
            <person name="Sherrier D.J."/>
            <person name="Shi R."/>
            <person name="Sims S."/>
            <person name="Singer S.R."/>
            <person name="Sinharoy S."/>
            <person name="Sterck L."/>
            <person name="Viollet A."/>
            <person name="Wang B.B."/>
            <person name="Wang K."/>
            <person name="Wang M."/>
            <person name="Wang X."/>
            <person name="Warfsmann J."/>
            <person name="Weissenbach J."/>
            <person name="White D.D."/>
            <person name="White J.D."/>
            <person name="Wiley G.B."/>
            <person name="Wincker P."/>
            <person name="Xing Y."/>
            <person name="Yang L."/>
            <person name="Yao Z."/>
            <person name="Ying F."/>
            <person name="Zhai J."/>
            <person name="Zhou L."/>
            <person name="Zuber A."/>
            <person name="Denarie J."/>
            <person name="Dixon R.A."/>
            <person name="May G.D."/>
            <person name="Schwartz D.C."/>
            <person name="Rogers J."/>
            <person name="Quetier F."/>
            <person name="Town C.D."/>
            <person name="Roe B.A."/>
        </authorList>
    </citation>
    <scope>NUCLEOTIDE SEQUENCE [LARGE SCALE GENOMIC DNA]</scope>
    <source>
        <strain evidence="6">A17</strain>
        <strain evidence="7 8">cv. Jemalong A17</strain>
    </source>
</reference>
<keyword evidence="2" id="KW-0430">Lectin</keyword>
<evidence type="ECO:0000256" key="2">
    <source>
        <dbReference type="ARBA" id="ARBA00022734"/>
    </source>
</evidence>
<evidence type="ECO:0000259" key="5">
    <source>
        <dbReference type="Pfam" id="PF00139"/>
    </source>
</evidence>
<dbReference type="EnsemblPlants" id="KEH43378">
    <property type="protein sequence ID" value="KEH43378"/>
    <property type="gene ID" value="MTR_1g090973"/>
</dbReference>
<dbReference type="InterPro" id="IPR013320">
    <property type="entry name" value="ConA-like_dom_sf"/>
</dbReference>
<dbReference type="InterPro" id="IPR016363">
    <property type="entry name" value="L-lectin"/>
</dbReference>
<dbReference type="GO" id="GO:0030246">
    <property type="term" value="F:carbohydrate binding"/>
    <property type="evidence" value="ECO:0007669"/>
    <property type="project" value="UniProtKB-KW"/>
</dbReference>
<reference evidence="6 8" key="2">
    <citation type="journal article" date="2014" name="BMC Genomics">
        <title>An improved genome release (version Mt4.0) for the model legume Medicago truncatula.</title>
        <authorList>
            <person name="Tang H."/>
            <person name="Krishnakumar V."/>
            <person name="Bidwell S."/>
            <person name="Rosen B."/>
            <person name="Chan A."/>
            <person name="Zhou S."/>
            <person name="Gentzbittel L."/>
            <person name="Childs K.L."/>
            <person name="Yandell M."/>
            <person name="Gundlach H."/>
            <person name="Mayer K.F."/>
            <person name="Schwartz D.C."/>
            <person name="Town C.D."/>
        </authorList>
    </citation>
    <scope>GENOME REANNOTATION</scope>
    <source>
        <strain evidence="6">A17</strain>
        <strain evidence="7 8">cv. Jemalong A17</strain>
    </source>
</reference>
<organism evidence="6 8">
    <name type="scientific">Medicago truncatula</name>
    <name type="common">Barrel medic</name>
    <name type="synonym">Medicago tribuloides</name>
    <dbReference type="NCBI Taxonomy" id="3880"/>
    <lineage>
        <taxon>Eukaryota</taxon>
        <taxon>Viridiplantae</taxon>
        <taxon>Streptophyta</taxon>
        <taxon>Embryophyta</taxon>
        <taxon>Tracheophyta</taxon>
        <taxon>Spermatophyta</taxon>
        <taxon>Magnoliopsida</taxon>
        <taxon>eudicotyledons</taxon>
        <taxon>Gunneridae</taxon>
        <taxon>Pentapetalae</taxon>
        <taxon>rosids</taxon>
        <taxon>fabids</taxon>
        <taxon>Fabales</taxon>
        <taxon>Fabaceae</taxon>
        <taxon>Papilionoideae</taxon>
        <taxon>50 kb inversion clade</taxon>
        <taxon>NPAAA clade</taxon>
        <taxon>Hologalegina</taxon>
        <taxon>IRL clade</taxon>
        <taxon>Trifolieae</taxon>
        <taxon>Medicago</taxon>
    </lineage>
</organism>
<dbReference type="PANTHER" id="PTHR32401:SF49">
    <property type="entry name" value="OS10G0129200 PROTEIN"/>
    <property type="match status" value="1"/>
</dbReference>
<dbReference type="HOGENOM" id="CLU_000288_62_2_1"/>